<gene>
    <name evidence="4" type="ORF">A7K69_02405</name>
</gene>
<proteinExistence type="predicted"/>
<evidence type="ECO:0000313" key="5">
    <source>
        <dbReference type="Proteomes" id="UP000078290"/>
    </source>
</evidence>
<comment type="caution">
    <text evidence="4">The sequence shown here is derived from an EMBL/GenBank/DDBJ whole genome shotgun (WGS) entry which is preliminary data.</text>
</comment>
<dbReference type="NCBIfam" id="TIGR02532">
    <property type="entry name" value="IV_pilin_GFxxxE"/>
    <property type="match status" value="1"/>
</dbReference>
<keyword evidence="3" id="KW-0812">Transmembrane</keyword>
<dbReference type="InterPro" id="IPR012902">
    <property type="entry name" value="N_methyl_site"/>
</dbReference>
<feature type="transmembrane region" description="Helical" evidence="3">
    <location>
        <begin position="12"/>
        <end position="36"/>
    </location>
</feature>
<accession>A0A1B7KX10</accession>
<organism evidence="4 5">
    <name type="scientific">Parageobacillus thermoglucosidasius</name>
    <name type="common">Geobacillus thermoglucosidasius</name>
    <dbReference type="NCBI Taxonomy" id="1426"/>
    <lineage>
        <taxon>Bacteria</taxon>
        <taxon>Bacillati</taxon>
        <taxon>Bacillota</taxon>
        <taxon>Bacilli</taxon>
        <taxon>Bacillales</taxon>
        <taxon>Anoxybacillaceae</taxon>
        <taxon>Parageobacillus</taxon>
    </lineage>
</organism>
<dbReference type="Proteomes" id="UP000078290">
    <property type="component" value="Unassembled WGS sequence"/>
</dbReference>
<dbReference type="GO" id="GO:0009986">
    <property type="term" value="C:cell surface"/>
    <property type="evidence" value="ECO:0007669"/>
    <property type="project" value="UniProtKB-SubCell"/>
</dbReference>
<dbReference type="InterPro" id="IPR016785">
    <property type="entry name" value="ComGD"/>
</dbReference>
<protein>
    <submittedName>
        <fullName evidence="4">Competence protein ComG</fullName>
    </submittedName>
</protein>
<reference evidence="5" key="1">
    <citation type="submission" date="2016-05" db="EMBL/GenBank/DDBJ databases">
        <authorList>
            <person name="Wang W."/>
            <person name="Zhu L."/>
        </authorList>
    </citation>
    <scope>NUCLEOTIDE SEQUENCE [LARGE SCALE GENOMIC DNA]</scope>
    <source>
        <strain evidence="5">W-2</strain>
    </source>
</reference>
<dbReference type="AlphaFoldDB" id="A0A1B7KX10"/>
<dbReference type="GO" id="GO:0030420">
    <property type="term" value="P:establishment of competence for transformation"/>
    <property type="evidence" value="ECO:0007669"/>
    <property type="project" value="UniProtKB-KW"/>
</dbReference>
<dbReference type="PROSITE" id="PS00409">
    <property type="entry name" value="PROKAR_NTER_METHYL"/>
    <property type="match status" value="1"/>
</dbReference>
<dbReference type="InterPro" id="IPR045584">
    <property type="entry name" value="Pilin-like"/>
</dbReference>
<dbReference type="EMBL" id="LXMA01000001">
    <property type="protein sequence ID" value="OAT74581.1"/>
    <property type="molecule type" value="Genomic_DNA"/>
</dbReference>
<evidence type="ECO:0000256" key="2">
    <source>
        <dbReference type="ARBA" id="ARBA00023287"/>
    </source>
</evidence>
<evidence type="ECO:0000313" key="4">
    <source>
        <dbReference type="EMBL" id="OAT74581.1"/>
    </source>
</evidence>
<sequence length="151" mass="17417">MGKYVKAVRNHGFTLIEMLLVLAAVTVLMALSFPFFNRVAEQKTEWYIITQLRDDLLYAQQYAMTHQTPVAVTFAENRPEYRIAEMQEGKTILKRSISGKWKFQLTTLTMPLIFLENGNVNKAGSLLLKGKDKTYKIVFLLGKGRFYVQKM</sequence>
<keyword evidence="3" id="KW-1133">Transmembrane helix</keyword>
<name>A0A1B7KX10_PARTM</name>
<evidence type="ECO:0000256" key="3">
    <source>
        <dbReference type="SAM" id="Phobius"/>
    </source>
</evidence>
<keyword evidence="3" id="KW-0472">Membrane</keyword>
<keyword evidence="2" id="KW-0178">Competence</keyword>
<dbReference type="PIRSF" id="PIRSF021292">
    <property type="entry name" value="Competence_ComGD"/>
    <property type="match status" value="1"/>
</dbReference>
<dbReference type="Pfam" id="PF07963">
    <property type="entry name" value="N_methyl"/>
    <property type="match status" value="1"/>
</dbReference>
<evidence type="ECO:0000256" key="1">
    <source>
        <dbReference type="ARBA" id="ARBA00004241"/>
    </source>
</evidence>
<dbReference type="NCBIfam" id="NF040982">
    <property type="entry name" value="ComGD"/>
    <property type="match status" value="1"/>
</dbReference>
<dbReference type="SUPFAM" id="SSF54523">
    <property type="entry name" value="Pili subunits"/>
    <property type="match status" value="1"/>
</dbReference>
<comment type="subcellular location">
    <subcellularLocation>
        <location evidence="1">Cell surface</location>
    </subcellularLocation>
</comment>